<keyword evidence="3" id="KW-1185">Reference proteome</keyword>
<sequence>MRSVILGSLGEVTAVVEGERPGTVIVENRGRNGGTSYWVVNDTGNALVRTFESPAAAPSVAHCADTTCYRVARTALRVEASDDGGSTYATSWELGGRAYEKLAESYPNVGNPADHLSSRAVVVHAVQGGHVVFVANGRDGLLYRDVHGAWARLGFPTSGEGCCFYEPPMRTDSKPRSIAVLAIVVAVAVAATLAPPAILAIMRRRTWRWTDIAGLLALAAMAGYGASIAVRFPNVGMFPGIFYGIPLLLAILACGPPIASLFGSDKHPTRP</sequence>
<keyword evidence="1" id="KW-0812">Transmembrane</keyword>
<dbReference type="OrthoDB" id="3524974at2"/>
<name>A0A1H3L739_9ACTN</name>
<organism evidence="2 3">
    <name type="scientific">Asanoa ishikariensis</name>
    <dbReference type="NCBI Taxonomy" id="137265"/>
    <lineage>
        <taxon>Bacteria</taxon>
        <taxon>Bacillati</taxon>
        <taxon>Actinomycetota</taxon>
        <taxon>Actinomycetes</taxon>
        <taxon>Micromonosporales</taxon>
        <taxon>Micromonosporaceae</taxon>
        <taxon>Asanoa</taxon>
    </lineage>
</organism>
<evidence type="ECO:0000256" key="1">
    <source>
        <dbReference type="SAM" id="Phobius"/>
    </source>
</evidence>
<reference evidence="3" key="1">
    <citation type="submission" date="2016-10" db="EMBL/GenBank/DDBJ databases">
        <authorList>
            <person name="Varghese N."/>
            <person name="Submissions S."/>
        </authorList>
    </citation>
    <scope>NUCLEOTIDE SEQUENCE [LARGE SCALE GENOMIC DNA]</scope>
    <source>
        <strain evidence="3">DSM 44718</strain>
    </source>
</reference>
<evidence type="ECO:0000313" key="2">
    <source>
        <dbReference type="EMBL" id="SDY60106.1"/>
    </source>
</evidence>
<evidence type="ECO:0000313" key="3">
    <source>
        <dbReference type="Proteomes" id="UP000199632"/>
    </source>
</evidence>
<protein>
    <submittedName>
        <fullName evidence="2">Uncharacterized protein</fullName>
    </submittedName>
</protein>
<keyword evidence="1" id="KW-1133">Transmembrane helix</keyword>
<feature type="transmembrane region" description="Helical" evidence="1">
    <location>
        <begin position="241"/>
        <end position="262"/>
    </location>
</feature>
<dbReference type="EMBL" id="FNQB01000001">
    <property type="protein sequence ID" value="SDY60106.1"/>
    <property type="molecule type" value="Genomic_DNA"/>
</dbReference>
<dbReference type="AlphaFoldDB" id="A0A1H3L739"/>
<accession>A0A1H3L739</accession>
<dbReference type="Proteomes" id="UP000199632">
    <property type="component" value="Unassembled WGS sequence"/>
</dbReference>
<dbReference type="STRING" id="137265.SAMN05421684_0574"/>
<dbReference type="RefSeq" id="WP_090786708.1">
    <property type="nucleotide sequence ID" value="NZ_BOND01000015.1"/>
</dbReference>
<gene>
    <name evidence="2" type="ORF">SAMN05421684_0574</name>
</gene>
<proteinExistence type="predicted"/>
<feature type="transmembrane region" description="Helical" evidence="1">
    <location>
        <begin position="178"/>
        <end position="200"/>
    </location>
</feature>
<feature type="transmembrane region" description="Helical" evidence="1">
    <location>
        <begin position="212"/>
        <end position="229"/>
    </location>
</feature>
<keyword evidence="1" id="KW-0472">Membrane</keyword>